<dbReference type="InterPro" id="IPR047798">
    <property type="entry name" value="BPSS1780-like"/>
</dbReference>
<keyword evidence="1" id="KW-0472">Membrane</keyword>
<dbReference type="AlphaFoldDB" id="A0A0J8GSB4"/>
<gene>
    <name evidence="2" type="ORF">XM47_15585</name>
</gene>
<feature type="transmembrane region" description="Helical" evidence="1">
    <location>
        <begin position="95"/>
        <end position="116"/>
    </location>
</feature>
<feature type="transmembrane region" description="Helical" evidence="1">
    <location>
        <begin position="35"/>
        <end position="51"/>
    </location>
</feature>
<name>A0A0J8GSB4_9ALTE</name>
<feature type="transmembrane region" description="Helical" evidence="1">
    <location>
        <begin position="136"/>
        <end position="160"/>
    </location>
</feature>
<protein>
    <recommendedName>
        <fullName evidence="4">Glycerophosphoryl diester phosphodiesterase membrane domain-containing protein</fullName>
    </recommendedName>
</protein>
<reference evidence="2 3" key="1">
    <citation type="submission" date="2015-04" db="EMBL/GenBank/DDBJ databases">
        <title>Draft Genome Sequence of the Novel Agar-Digesting Marine Bacterium Q1.</title>
        <authorList>
            <person name="Li Y."/>
            <person name="Li D."/>
            <person name="Chen G."/>
            <person name="Du Z."/>
        </authorList>
    </citation>
    <scope>NUCLEOTIDE SEQUENCE [LARGE SCALE GENOMIC DNA]</scope>
    <source>
        <strain evidence="2 3">Q1</strain>
    </source>
</reference>
<keyword evidence="1" id="KW-0812">Transmembrane</keyword>
<evidence type="ECO:0000256" key="1">
    <source>
        <dbReference type="SAM" id="Phobius"/>
    </source>
</evidence>
<sequence>MKHTEKTGISIKIKPAKNAFDWLTQGYNLFNQKKLFWIVTSFIVYFASLLIAQVPILGGLVASLLLSSLLVIAQMQDNNVQIDSKPIINIIKTKLFALTHLFIFNIISGAIASYLALISLNIDMSDVKDNQTLASFYILTLCFYIPFLFCFLFSPALILFNNLKAVDAMKHSFTGCFKNSAPLIIFGILSFFLFILAALLFGLGLLVLLPVLHCSLYMIYKDIFLSRTEFSMPKPSDEDDSGFYV</sequence>
<dbReference type="NCBIfam" id="NF041043">
    <property type="entry name" value="BPSS1780_fam"/>
    <property type="match status" value="1"/>
</dbReference>
<evidence type="ECO:0008006" key="4">
    <source>
        <dbReference type="Google" id="ProtNLM"/>
    </source>
</evidence>
<dbReference type="EMBL" id="LAZL01000029">
    <property type="protein sequence ID" value="KMT64189.1"/>
    <property type="molecule type" value="Genomic_DNA"/>
</dbReference>
<dbReference type="Proteomes" id="UP000037600">
    <property type="component" value="Unassembled WGS sequence"/>
</dbReference>
<evidence type="ECO:0000313" key="2">
    <source>
        <dbReference type="EMBL" id="KMT64189.1"/>
    </source>
</evidence>
<dbReference type="STRING" id="1513271.XM47_15585"/>
<comment type="caution">
    <text evidence="2">The sequence shown here is derived from an EMBL/GenBank/DDBJ whole genome shotgun (WGS) entry which is preliminary data.</text>
</comment>
<feature type="transmembrane region" description="Helical" evidence="1">
    <location>
        <begin position="57"/>
        <end position="75"/>
    </location>
</feature>
<accession>A0A0J8GSB4</accession>
<feature type="transmembrane region" description="Helical" evidence="1">
    <location>
        <begin position="181"/>
        <end position="209"/>
    </location>
</feature>
<proteinExistence type="predicted"/>
<keyword evidence="3" id="KW-1185">Reference proteome</keyword>
<evidence type="ECO:0000313" key="3">
    <source>
        <dbReference type="Proteomes" id="UP000037600"/>
    </source>
</evidence>
<dbReference type="OrthoDB" id="6383228at2"/>
<dbReference type="RefSeq" id="WP_048694558.1">
    <property type="nucleotide sequence ID" value="NZ_KQ130501.1"/>
</dbReference>
<keyword evidence="1" id="KW-1133">Transmembrane helix</keyword>
<organism evidence="2 3">
    <name type="scientific">Catenovulum maritimum</name>
    <dbReference type="NCBI Taxonomy" id="1513271"/>
    <lineage>
        <taxon>Bacteria</taxon>
        <taxon>Pseudomonadati</taxon>
        <taxon>Pseudomonadota</taxon>
        <taxon>Gammaproteobacteria</taxon>
        <taxon>Alteromonadales</taxon>
        <taxon>Alteromonadaceae</taxon>
        <taxon>Catenovulum</taxon>
    </lineage>
</organism>